<dbReference type="STRING" id="530584.SAMN05421630_115118"/>
<dbReference type="AlphaFoldDB" id="A0A1G6Z6A6"/>
<dbReference type="RefSeq" id="WP_143021490.1">
    <property type="nucleotide sequence ID" value="NZ_CP016354.1"/>
</dbReference>
<gene>
    <name evidence="1" type="ORF">SAMN05421630_115118</name>
</gene>
<name>A0A1G6Z6A6_9PSEU</name>
<dbReference type="OrthoDB" id="3705264at2"/>
<dbReference type="Proteomes" id="UP000199494">
    <property type="component" value="Unassembled WGS sequence"/>
</dbReference>
<reference evidence="1 2" key="1">
    <citation type="submission" date="2016-10" db="EMBL/GenBank/DDBJ databases">
        <authorList>
            <person name="de Groot N.N."/>
        </authorList>
    </citation>
    <scope>NUCLEOTIDE SEQUENCE [LARGE SCALE GENOMIC DNA]</scope>
    <source>
        <strain evidence="1 2">CGMCC 4.5506</strain>
    </source>
</reference>
<dbReference type="EMBL" id="FMZE01000015">
    <property type="protein sequence ID" value="SDD97497.1"/>
    <property type="molecule type" value="Genomic_DNA"/>
</dbReference>
<keyword evidence="2" id="KW-1185">Reference proteome</keyword>
<evidence type="ECO:0000313" key="1">
    <source>
        <dbReference type="EMBL" id="SDD97497.1"/>
    </source>
</evidence>
<evidence type="ECO:0000313" key="2">
    <source>
        <dbReference type="Proteomes" id="UP000199494"/>
    </source>
</evidence>
<accession>A0A1G6Z6A6</accession>
<protein>
    <submittedName>
        <fullName evidence="1">Uncharacterized protein</fullName>
    </submittedName>
</protein>
<sequence length="196" mass="20271">MNGRMRVLAATGAAVLVAGGVIVGAYWLGAEQNEPAAPAPIGPSGSVQTIVSATGAATEADPGRVAGEWLAARHSLRATDPAADAWLHRVAELSTSRLHAELTDQFGGGGGGVAWADFQRQDCTRIVREVQAHVAQAAPSTDTSTWYLVSGTAITSCAHDPRNPPFPAEQPVTVTLKLTRQPGGNWLVDDITDAAG</sequence>
<proteinExistence type="predicted"/>
<organism evidence="1 2">
    <name type="scientific">Prauserella marina</name>
    <dbReference type="NCBI Taxonomy" id="530584"/>
    <lineage>
        <taxon>Bacteria</taxon>
        <taxon>Bacillati</taxon>
        <taxon>Actinomycetota</taxon>
        <taxon>Actinomycetes</taxon>
        <taxon>Pseudonocardiales</taxon>
        <taxon>Pseudonocardiaceae</taxon>
        <taxon>Prauserella</taxon>
    </lineage>
</organism>